<dbReference type="PRINTS" id="PR00173">
    <property type="entry name" value="EDTRNSPORT"/>
</dbReference>
<dbReference type="InterPro" id="IPR002549">
    <property type="entry name" value="AI-2E-like"/>
</dbReference>
<keyword evidence="7 8" id="KW-0472">Membrane</keyword>
<keyword evidence="6 8" id="KW-1133">Transmembrane helix</keyword>
<accession>A0ABW4WZ12</accession>
<dbReference type="RefSeq" id="WP_229958409.1">
    <property type="nucleotide sequence ID" value="NZ_JAJJWI010000003.1"/>
</dbReference>
<keyword evidence="4" id="KW-1003">Cell membrane</keyword>
<keyword evidence="10" id="KW-1185">Reference proteome</keyword>
<keyword evidence="5 8" id="KW-0812">Transmembrane</keyword>
<organism evidence="9 10">
    <name type="scientific">Pontibacter silvestris</name>
    <dbReference type="NCBI Taxonomy" id="2305183"/>
    <lineage>
        <taxon>Bacteria</taxon>
        <taxon>Pseudomonadati</taxon>
        <taxon>Bacteroidota</taxon>
        <taxon>Cytophagia</taxon>
        <taxon>Cytophagales</taxon>
        <taxon>Hymenobacteraceae</taxon>
        <taxon>Pontibacter</taxon>
    </lineage>
</organism>
<sequence>MNYSKLRKTNIVLITLFAVLAGLYFGSSFFEPFAFAAFLAMLMVPLTKVFERKGTGRIISSFISTLIVFLGVSGVATLLIYQLGSFINDLPAIKEAAEKLMQQLQEYLYSVSGISPAKQMQLLQKRSDDILGMLQEYLTNFLGGLAFTSFKFLLVIIYVFLFLLNRDKFVEVVLMYVPKEREAKAKQSLHEISEVSYHYLWGRIKVMTALAAMYLITFLAFGTPYAVLLTVFGALVTIIPYIGPFISGVLPVCIMLVFQNNFNTVLLFGTIILIVQLIESYVLEPIIIGSEIQLSPLAVIVAVIVGGQIWGMTGMILFVPLLAIFKIISDKTASMRPIGYLLGNKKQMQVRE</sequence>
<feature type="transmembrane region" description="Helical" evidence="8">
    <location>
        <begin position="141"/>
        <end position="164"/>
    </location>
</feature>
<reference evidence="10" key="1">
    <citation type="journal article" date="2019" name="Int. J. Syst. Evol. Microbiol.">
        <title>The Global Catalogue of Microorganisms (GCM) 10K type strain sequencing project: providing services to taxonomists for standard genome sequencing and annotation.</title>
        <authorList>
            <consortium name="The Broad Institute Genomics Platform"/>
            <consortium name="The Broad Institute Genome Sequencing Center for Infectious Disease"/>
            <person name="Wu L."/>
            <person name="Ma J."/>
        </authorList>
    </citation>
    <scope>NUCLEOTIDE SEQUENCE [LARGE SCALE GENOMIC DNA]</scope>
    <source>
        <strain evidence="10">JCM 16545</strain>
    </source>
</reference>
<comment type="caution">
    <text evidence="9">The sequence shown here is derived from an EMBL/GenBank/DDBJ whole genome shotgun (WGS) entry which is preliminary data.</text>
</comment>
<comment type="similarity">
    <text evidence="2">Belongs to the autoinducer-2 exporter (AI-2E) (TC 2.A.86) family.</text>
</comment>
<evidence type="ECO:0000256" key="8">
    <source>
        <dbReference type="SAM" id="Phobius"/>
    </source>
</evidence>
<proteinExistence type="inferred from homology"/>
<evidence type="ECO:0000256" key="1">
    <source>
        <dbReference type="ARBA" id="ARBA00004651"/>
    </source>
</evidence>
<keyword evidence="3" id="KW-0813">Transport</keyword>
<evidence type="ECO:0000256" key="7">
    <source>
        <dbReference type="ARBA" id="ARBA00023136"/>
    </source>
</evidence>
<feature type="transmembrane region" description="Helical" evidence="8">
    <location>
        <begin position="62"/>
        <end position="81"/>
    </location>
</feature>
<comment type="subcellular location">
    <subcellularLocation>
        <location evidence="1">Cell membrane</location>
        <topology evidence="1">Multi-pass membrane protein</topology>
    </subcellularLocation>
</comment>
<dbReference type="PANTHER" id="PTHR21716">
    <property type="entry name" value="TRANSMEMBRANE PROTEIN"/>
    <property type="match status" value="1"/>
</dbReference>
<feature type="transmembrane region" description="Helical" evidence="8">
    <location>
        <begin position="9"/>
        <end position="27"/>
    </location>
</feature>
<evidence type="ECO:0000256" key="5">
    <source>
        <dbReference type="ARBA" id="ARBA00022692"/>
    </source>
</evidence>
<dbReference type="Pfam" id="PF01594">
    <property type="entry name" value="AI-2E_transport"/>
    <property type="match status" value="1"/>
</dbReference>
<evidence type="ECO:0000256" key="2">
    <source>
        <dbReference type="ARBA" id="ARBA00009773"/>
    </source>
</evidence>
<name>A0ABW4WZ12_9BACT</name>
<feature type="transmembrane region" description="Helical" evidence="8">
    <location>
        <begin position="209"/>
        <end position="232"/>
    </location>
</feature>
<evidence type="ECO:0000313" key="9">
    <source>
        <dbReference type="EMBL" id="MFD2067967.1"/>
    </source>
</evidence>
<evidence type="ECO:0000313" key="10">
    <source>
        <dbReference type="Proteomes" id="UP001597369"/>
    </source>
</evidence>
<feature type="transmembrane region" description="Helical" evidence="8">
    <location>
        <begin position="265"/>
        <end position="283"/>
    </location>
</feature>
<protein>
    <submittedName>
        <fullName evidence="9">AI-2E family transporter</fullName>
    </submittedName>
</protein>
<gene>
    <name evidence="9" type="ORF">ACFSKU_13815</name>
</gene>
<evidence type="ECO:0000256" key="6">
    <source>
        <dbReference type="ARBA" id="ARBA00022989"/>
    </source>
</evidence>
<evidence type="ECO:0000256" key="4">
    <source>
        <dbReference type="ARBA" id="ARBA00022475"/>
    </source>
</evidence>
<feature type="transmembrane region" description="Helical" evidence="8">
    <location>
        <begin position="238"/>
        <end position="258"/>
    </location>
</feature>
<dbReference type="Proteomes" id="UP001597369">
    <property type="component" value="Unassembled WGS sequence"/>
</dbReference>
<dbReference type="PANTHER" id="PTHR21716:SF53">
    <property type="entry name" value="PERMEASE PERM-RELATED"/>
    <property type="match status" value="1"/>
</dbReference>
<dbReference type="EMBL" id="JBHUHV010000039">
    <property type="protein sequence ID" value="MFD2067967.1"/>
    <property type="molecule type" value="Genomic_DNA"/>
</dbReference>
<evidence type="ECO:0000256" key="3">
    <source>
        <dbReference type="ARBA" id="ARBA00022448"/>
    </source>
</evidence>
<feature type="transmembrane region" description="Helical" evidence="8">
    <location>
        <begin position="33"/>
        <end position="50"/>
    </location>
</feature>
<feature type="transmembrane region" description="Helical" evidence="8">
    <location>
        <begin position="295"/>
        <end position="328"/>
    </location>
</feature>